<evidence type="ECO:0000313" key="5">
    <source>
        <dbReference type="EMBL" id="KAK0416828.1"/>
    </source>
</evidence>
<feature type="transmembrane region" description="Helical" evidence="3">
    <location>
        <begin position="554"/>
        <end position="584"/>
    </location>
</feature>
<dbReference type="GO" id="GO:0018996">
    <property type="term" value="P:molting cycle, collagen and cuticulin-based cuticle"/>
    <property type="evidence" value="ECO:0007669"/>
    <property type="project" value="TreeGrafter"/>
</dbReference>
<feature type="transmembrane region" description="Helical" evidence="3">
    <location>
        <begin position="454"/>
        <end position="473"/>
    </location>
</feature>
<organism evidence="5 6">
    <name type="scientific">Steinernema hermaphroditum</name>
    <dbReference type="NCBI Taxonomy" id="289476"/>
    <lineage>
        <taxon>Eukaryota</taxon>
        <taxon>Metazoa</taxon>
        <taxon>Ecdysozoa</taxon>
        <taxon>Nematoda</taxon>
        <taxon>Chromadorea</taxon>
        <taxon>Rhabditida</taxon>
        <taxon>Tylenchina</taxon>
        <taxon>Panagrolaimomorpha</taxon>
        <taxon>Strongyloidoidea</taxon>
        <taxon>Steinernematidae</taxon>
        <taxon>Steinernema</taxon>
    </lineage>
</organism>
<dbReference type="Gene3D" id="1.20.1640.10">
    <property type="entry name" value="Multidrug efflux transporter AcrB transmembrane domain"/>
    <property type="match status" value="1"/>
</dbReference>
<dbReference type="SMART" id="SM00543">
    <property type="entry name" value="MIF4G"/>
    <property type="match status" value="1"/>
</dbReference>
<feature type="transmembrane region" description="Helical" evidence="3">
    <location>
        <begin position="643"/>
        <end position="663"/>
    </location>
</feature>
<dbReference type="InterPro" id="IPR051697">
    <property type="entry name" value="Patched_domain-protein"/>
</dbReference>
<feature type="compositionally biased region" description="Basic and acidic residues" evidence="2">
    <location>
        <begin position="101"/>
        <end position="118"/>
    </location>
</feature>
<dbReference type="GO" id="GO:0006897">
    <property type="term" value="P:endocytosis"/>
    <property type="evidence" value="ECO:0007669"/>
    <property type="project" value="TreeGrafter"/>
</dbReference>
<sequence length="1787" mass="200925">MPCGAAGGIPREISETAITRRLIRPPAMSSSPLAPEDRASPASKATPLSVSVGSSSRRSESGSSMNSAKYKALEKPSGGILKPKDDSPERPDAVNKAPMSVREEAKSPKPSESPKEAPMELCPYVDRRSDGKSLSTPVMISESSSAKHSKRRPPVYQFFCCRFVEALIRRVMWQLGKAIPHKGFLCMLFPLAFITGSATFPFWYREHIAFSSPFASFFSTFHGEQRGWSARSQLGIPLVFNGSNPAFDAARRLSTADFGLLLHTKHNYDNVITDATLSLAKNLRARIQGIDVPHDATNLDWKDICREDCRNASAIVERLEDPSAILKFPDAVVEASKNLSKTFIGHMVGDVDLDSDGVIARARALSLRFKMKENLKGDILRSWEKSFDHAVEKEKARLESSGLSLYSWTAQRFLEDTVTMFRQVHIQLGVAVAPLLVICFFAGLRCDAYRSRPCLGFMIGLAIALASACGYGIQFSGVKHLNVAVFPSVFAITSIGILLLYSLSDSWGRYSKASIHPSEKMALIMSWDATATVIILIILAVTFVAAGLTTANQFLQYLFFVVASGVTALLIFSVFGITVSIYAAGKREAEGIRWYLCCAEGDTQYTDKQMPGYDKAATEVLHERIADVRGSAVRKLGALLGSAAIRSIVVMVTTVFFMVGVWGCVFHRVDLHEEHFVATNSSSQQFLAAYRTSFPHGDKYLEVIVDGVYDYYDRHRREALLDLLRWAQNEQFATRAVSWLIDFERFQQQSIYDINPDTIVPVINFVFLASEHNARYSTDLIFDKFQTQIIASRMYLELSPKGVDEKLVLIRGLRERASASNIPLIVRAPFLFSLLHDEQLLHSTLISATVVLCSSAGLAAILFANPALFVTLLVSQLFFAATCVGYSAHLRIPLNIVTLATMLLGNAHAIAIVCHFCYHFSNAGRTQNTGHLRVQYAFQCSFKATVMSCVIPLLVYIPILLVTSPLVWNVWWTMLVSSGVSLFLLLFVVPTVMLLCTEELADAVGALVDVCGDESPARCCFAIDENAASIYFVSNPNKAISYHSNTINVPVHRQGMLMAPPPPGYISSTIRSDGGPRMLPYRPQTTPNYRIREATDNSIDSFESSNRRRMDRMERETPRRERRHRPVDTVANDESIYEEPESPFHSMPRRMNEDSLRSQRRFRGLPREDHFDMNSRVTMESPRDGVMDMQPNWRQYLIDGSIAPIPSAAVPLRNPNLMTSPSRIPRRFPRTVEMVNVDSGGEGVASERLPPEDVEECRKVLRDLLDEVASDAKSERRNVDAKGRKVVPPRKKERGEAREAAVARHRAKIDGLRRLDSVDLEQRIYGKRFVLAVRSAVDELKHVASPKSEFELRFLGIDAAQVPERPPRGGGGRGFTPLADNGRGAVGFGRNRVERRDRGRKSETVVIERLKPSHKAEHAWKPSSKIGVVDPKTKKYREIRSLLNKITPSTYEALTKTFLDYEIYEDACVLPTVIDIIFDKAVEEPKFCPMYSDLCNLQTEVEQQKHESRRFRDGIIHKCQKTFESDKTEHEAKMKTLREEIDAQEDARKKAEMLENLGLSTKKFKRRILGNISFIGELYRHHLITPAIINWCVVHLLRMDQDTEGGDEESIECAVKMLSNVGKTWNQERLQQIRRRLVNHEGKCQLEARFPVDSYIAHLKTISANHSNRIRFMIVDLIELKKNCWNPRRLDTGPKTIKEVHMQARKEELENKIAREKFEARERRAHRGHIFDRMLPAHQLERRHSGFGLPRVPPIREGNLRRVNSHQGSLAKKAWFKGAEGGASSNC</sequence>
<feature type="transmembrane region" description="Helical" evidence="3">
    <location>
        <begin position="868"/>
        <end position="888"/>
    </location>
</feature>
<feature type="transmembrane region" description="Helical" evidence="3">
    <location>
        <begin position="485"/>
        <end position="503"/>
    </location>
</feature>
<dbReference type="GO" id="GO:0003723">
    <property type="term" value="F:RNA binding"/>
    <property type="evidence" value="ECO:0007669"/>
    <property type="project" value="InterPro"/>
</dbReference>
<feature type="transmembrane region" description="Helical" evidence="3">
    <location>
        <begin position="524"/>
        <end position="548"/>
    </location>
</feature>
<evidence type="ECO:0000256" key="1">
    <source>
        <dbReference type="SAM" id="Coils"/>
    </source>
</evidence>
<keyword evidence="3" id="KW-0812">Transmembrane</keyword>
<feature type="region of interest" description="Disordered" evidence="2">
    <location>
        <begin position="1275"/>
        <end position="1299"/>
    </location>
</feature>
<dbReference type="PANTHER" id="PTHR10796">
    <property type="entry name" value="PATCHED-RELATED"/>
    <property type="match status" value="1"/>
</dbReference>
<comment type="caution">
    <text evidence="5">The sequence shown here is derived from an EMBL/GenBank/DDBJ whole genome shotgun (WGS) entry which is preliminary data.</text>
</comment>
<evidence type="ECO:0000256" key="3">
    <source>
        <dbReference type="SAM" id="Phobius"/>
    </source>
</evidence>
<feature type="region of interest" description="Disordered" evidence="2">
    <location>
        <begin position="1071"/>
        <end position="1090"/>
    </location>
</feature>
<name>A0AA39I2W6_9BILA</name>
<accession>A0AA39I2W6</accession>
<feature type="compositionally biased region" description="Basic and acidic residues" evidence="2">
    <location>
        <begin position="82"/>
        <end position="93"/>
    </location>
</feature>
<feature type="transmembrane region" description="Helical" evidence="3">
    <location>
        <begin position="894"/>
        <end position="921"/>
    </location>
</feature>
<keyword evidence="6" id="KW-1185">Reference proteome</keyword>
<reference evidence="5" key="1">
    <citation type="submission" date="2023-06" db="EMBL/GenBank/DDBJ databases">
        <title>Genomic analysis of the entomopathogenic nematode Steinernema hermaphroditum.</title>
        <authorList>
            <person name="Schwarz E.M."/>
            <person name="Heppert J.K."/>
            <person name="Baniya A."/>
            <person name="Schwartz H.T."/>
            <person name="Tan C.-H."/>
            <person name="Antoshechkin I."/>
            <person name="Sternberg P.W."/>
            <person name="Goodrich-Blair H."/>
            <person name="Dillman A.R."/>
        </authorList>
    </citation>
    <scope>NUCLEOTIDE SEQUENCE</scope>
    <source>
        <strain evidence="5">PS9179</strain>
        <tissue evidence="5">Whole animal</tissue>
    </source>
</reference>
<gene>
    <name evidence="5" type="ORF">QR680_012706</name>
</gene>
<dbReference type="EMBL" id="JAUCMV010000002">
    <property type="protein sequence ID" value="KAK0416828.1"/>
    <property type="molecule type" value="Genomic_DNA"/>
</dbReference>
<feature type="transmembrane region" description="Helical" evidence="3">
    <location>
        <begin position="942"/>
        <end position="964"/>
    </location>
</feature>
<protein>
    <recommendedName>
        <fullName evidence="4">MIF4G domain-containing protein</fullName>
    </recommendedName>
</protein>
<evidence type="ECO:0000256" key="2">
    <source>
        <dbReference type="SAM" id="MobiDB-lite"/>
    </source>
</evidence>
<dbReference type="InterPro" id="IPR003890">
    <property type="entry name" value="MIF4G-like_typ-3"/>
</dbReference>
<keyword evidence="1" id="KW-0175">Coiled coil</keyword>
<dbReference type="SUPFAM" id="SSF48371">
    <property type="entry name" value="ARM repeat"/>
    <property type="match status" value="1"/>
</dbReference>
<evidence type="ECO:0000313" key="6">
    <source>
        <dbReference type="Proteomes" id="UP001175271"/>
    </source>
</evidence>
<keyword evidence="3" id="KW-1133">Transmembrane helix</keyword>
<feature type="compositionally biased region" description="Low complexity" evidence="2">
    <location>
        <begin position="49"/>
        <end position="64"/>
    </location>
</feature>
<feature type="transmembrane region" description="Helical" evidence="3">
    <location>
        <begin position="970"/>
        <end position="989"/>
    </location>
</feature>
<dbReference type="Pfam" id="PF02854">
    <property type="entry name" value="MIF4G"/>
    <property type="match status" value="1"/>
</dbReference>
<feature type="compositionally biased region" description="Basic and acidic residues" evidence="2">
    <location>
        <begin position="1105"/>
        <end position="1119"/>
    </location>
</feature>
<dbReference type="GO" id="GO:0005886">
    <property type="term" value="C:plasma membrane"/>
    <property type="evidence" value="ECO:0007669"/>
    <property type="project" value="TreeGrafter"/>
</dbReference>
<proteinExistence type="predicted"/>
<keyword evidence="3" id="KW-0472">Membrane</keyword>
<feature type="region of interest" description="Disordered" evidence="2">
    <location>
        <begin position="1095"/>
        <end position="1157"/>
    </location>
</feature>
<evidence type="ECO:0000259" key="4">
    <source>
        <dbReference type="SMART" id="SM00543"/>
    </source>
</evidence>
<dbReference type="Gene3D" id="1.25.40.180">
    <property type="match status" value="1"/>
</dbReference>
<dbReference type="InterPro" id="IPR016024">
    <property type="entry name" value="ARM-type_fold"/>
</dbReference>
<dbReference type="SUPFAM" id="SSF82866">
    <property type="entry name" value="Multidrug efflux transporter AcrB transmembrane domain"/>
    <property type="match status" value="1"/>
</dbReference>
<feature type="region of interest" description="Disordered" evidence="2">
    <location>
        <begin position="1"/>
        <end position="119"/>
    </location>
</feature>
<feature type="compositionally biased region" description="Polar residues" evidence="2">
    <location>
        <begin position="132"/>
        <end position="146"/>
    </location>
</feature>
<dbReference type="Proteomes" id="UP001175271">
    <property type="component" value="Unassembled WGS sequence"/>
</dbReference>
<feature type="region of interest" description="Disordered" evidence="2">
    <location>
        <begin position="127"/>
        <end position="146"/>
    </location>
</feature>
<feature type="coiled-coil region" evidence="1">
    <location>
        <begin position="1520"/>
        <end position="1557"/>
    </location>
</feature>
<feature type="transmembrane region" description="Helical" evidence="3">
    <location>
        <begin position="424"/>
        <end position="442"/>
    </location>
</feature>
<feature type="region of interest" description="Disordered" evidence="2">
    <location>
        <begin position="1362"/>
        <end position="1381"/>
    </location>
</feature>
<feature type="domain" description="MIF4G" evidence="4">
    <location>
        <begin position="1436"/>
        <end position="1684"/>
    </location>
</feature>
<dbReference type="PANTHER" id="PTHR10796:SF187">
    <property type="entry name" value="SSD DOMAIN-CONTAINING PROTEIN"/>
    <property type="match status" value="1"/>
</dbReference>
<dbReference type="GO" id="GO:0030659">
    <property type="term" value="C:cytoplasmic vesicle membrane"/>
    <property type="evidence" value="ECO:0007669"/>
    <property type="project" value="TreeGrafter"/>
</dbReference>